<evidence type="ECO:0008006" key="3">
    <source>
        <dbReference type="Google" id="ProtNLM"/>
    </source>
</evidence>
<keyword evidence="2" id="KW-1185">Reference proteome</keyword>
<name>A0ABQ9Y190_9EUKA</name>
<dbReference type="PANTHER" id="PTHR15615">
    <property type="match status" value="1"/>
</dbReference>
<organism evidence="1 2">
    <name type="scientific">Blattamonas nauphoetae</name>
    <dbReference type="NCBI Taxonomy" id="2049346"/>
    <lineage>
        <taxon>Eukaryota</taxon>
        <taxon>Metamonada</taxon>
        <taxon>Preaxostyla</taxon>
        <taxon>Oxymonadida</taxon>
        <taxon>Blattamonas</taxon>
    </lineage>
</organism>
<proteinExistence type="predicted"/>
<gene>
    <name evidence="1" type="ORF">BLNAU_7406</name>
</gene>
<comment type="caution">
    <text evidence="1">The sequence shown here is derived from an EMBL/GenBank/DDBJ whole genome shotgun (WGS) entry which is preliminary data.</text>
</comment>
<dbReference type="PANTHER" id="PTHR15615:SF94">
    <property type="entry name" value="PHO85 CYCLIN-6-RELATED"/>
    <property type="match status" value="1"/>
</dbReference>
<dbReference type="Gene3D" id="1.10.472.10">
    <property type="entry name" value="Cyclin-like"/>
    <property type="match status" value="1"/>
</dbReference>
<dbReference type="EMBL" id="JARBJD010000045">
    <property type="protein sequence ID" value="KAK2957507.1"/>
    <property type="molecule type" value="Genomic_DNA"/>
</dbReference>
<dbReference type="Pfam" id="PF08613">
    <property type="entry name" value="Cyclin"/>
    <property type="match status" value="1"/>
</dbReference>
<accession>A0ABQ9Y190</accession>
<dbReference type="CDD" id="cd20557">
    <property type="entry name" value="CYCLIN_ScPCL1-like"/>
    <property type="match status" value="1"/>
</dbReference>
<evidence type="ECO:0000313" key="1">
    <source>
        <dbReference type="EMBL" id="KAK2957507.1"/>
    </source>
</evidence>
<dbReference type="InterPro" id="IPR013922">
    <property type="entry name" value="Cyclin_PHO80-like"/>
</dbReference>
<dbReference type="Proteomes" id="UP001281761">
    <property type="component" value="Unassembled WGS sequence"/>
</dbReference>
<reference evidence="1 2" key="1">
    <citation type="journal article" date="2022" name="bioRxiv">
        <title>Genomics of Preaxostyla Flagellates Illuminates Evolutionary Transitions and the Path Towards Mitochondrial Loss.</title>
        <authorList>
            <person name="Novak L.V.F."/>
            <person name="Treitli S.C."/>
            <person name="Pyrih J."/>
            <person name="Halakuc P."/>
            <person name="Pipaliya S.V."/>
            <person name="Vacek V."/>
            <person name="Brzon O."/>
            <person name="Soukal P."/>
            <person name="Eme L."/>
            <person name="Dacks J.B."/>
            <person name="Karnkowska A."/>
            <person name="Elias M."/>
            <person name="Hampl V."/>
        </authorList>
    </citation>
    <scope>NUCLEOTIDE SEQUENCE [LARGE SCALE GENOMIC DNA]</scope>
    <source>
        <strain evidence="1">NAU3</strain>
        <tissue evidence="1">Gut</tissue>
    </source>
</reference>
<sequence>MLSQKSHPVQSSDNRCSRHKLLVNTKTMNETLTQRFDSLRSSLSSTVAGWIVYLFTTQNVPLSQSTASVTRDSLKKAINAFFINCSTTGQLTEVELLYSACIIQRVIRNQLKGQTPSSRIITQNNLGTLLLCSIIVTLKLLRDNPYTNSCWAKYLRIPLSDLNHSEVIMLAHLNFNLNVQFEEISQLYSILALPC</sequence>
<evidence type="ECO:0000313" key="2">
    <source>
        <dbReference type="Proteomes" id="UP001281761"/>
    </source>
</evidence>
<protein>
    <recommendedName>
        <fullName evidence="3">Cyclin N-terminal domain-containing protein</fullName>
    </recommendedName>
</protein>